<name>A0A8D5A3M5_9FIRM</name>
<dbReference type="Gene3D" id="1.10.10.10">
    <property type="entry name" value="Winged helix-like DNA-binding domain superfamily/Winged helix DNA-binding domain"/>
    <property type="match status" value="1"/>
</dbReference>
<dbReference type="InterPro" id="IPR025246">
    <property type="entry name" value="IS30-like_HTH"/>
</dbReference>
<dbReference type="Pfam" id="PF13936">
    <property type="entry name" value="HTH_38"/>
    <property type="match status" value="1"/>
</dbReference>
<keyword evidence="1" id="KW-0233">DNA recombination</keyword>
<dbReference type="InterPro" id="IPR051917">
    <property type="entry name" value="Transposase-Integrase"/>
</dbReference>
<dbReference type="GO" id="GO:0004803">
    <property type="term" value="F:transposase activity"/>
    <property type="evidence" value="ECO:0007669"/>
    <property type="project" value="TreeGrafter"/>
</dbReference>
<evidence type="ECO:0000256" key="1">
    <source>
        <dbReference type="ARBA" id="ARBA00023172"/>
    </source>
</evidence>
<dbReference type="EMBL" id="AP019697">
    <property type="protein sequence ID" value="BBK25077.1"/>
    <property type="molecule type" value="Genomic_DNA"/>
</dbReference>
<dbReference type="KEGG" id="dho:Dia5BBH33_01090"/>
<evidence type="ECO:0000313" key="4">
    <source>
        <dbReference type="EMBL" id="BBK25077.1"/>
    </source>
</evidence>
<keyword evidence="6" id="KW-1185">Reference proteome</keyword>
<dbReference type="InterPro" id="IPR001584">
    <property type="entry name" value="Integrase_cat-core"/>
</dbReference>
<evidence type="ECO:0000259" key="2">
    <source>
        <dbReference type="PROSITE" id="PS50994"/>
    </source>
</evidence>
<dbReference type="InterPro" id="IPR012337">
    <property type="entry name" value="RNaseH-like_sf"/>
</dbReference>
<dbReference type="PROSITE" id="PS50994">
    <property type="entry name" value="INTEGRASE"/>
    <property type="match status" value="1"/>
</dbReference>
<dbReference type="AlphaFoldDB" id="A0A8D5A3M5"/>
<evidence type="ECO:0000313" key="6">
    <source>
        <dbReference type="Proteomes" id="UP000320585"/>
    </source>
</evidence>
<dbReference type="SUPFAM" id="SSF46689">
    <property type="entry name" value="Homeodomain-like"/>
    <property type="match status" value="1"/>
</dbReference>
<protein>
    <submittedName>
        <fullName evidence="3">IS30 family transposase</fullName>
    </submittedName>
</protein>
<dbReference type="PANTHER" id="PTHR10948:SF23">
    <property type="entry name" value="TRANSPOSASE INSI FOR INSERTION SEQUENCE ELEMENT IS30A-RELATED"/>
    <property type="match status" value="1"/>
</dbReference>
<dbReference type="PANTHER" id="PTHR10948">
    <property type="entry name" value="TRANSPOSASE"/>
    <property type="match status" value="1"/>
</dbReference>
<dbReference type="GO" id="GO:0032196">
    <property type="term" value="P:transposition"/>
    <property type="evidence" value="ECO:0007669"/>
    <property type="project" value="TreeGrafter"/>
</dbReference>
<dbReference type="Gene3D" id="3.30.420.10">
    <property type="entry name" value="Ribonuclease H-like superfamily/Ribonuclease H"/>
    <property type="match status" value="1"/>
</dbReference>
<dbReference type="EMBL" id="AP019697">
    <property type="protein sequence ID" value="BBK26065.1"/>
    <property type="molecule type" value="Genomic_DNA"/>
</dbReference>
<dbReference type="EMBL" id="AP019697">
    <property type="protein sequence ID" value="BBK24174.1"/>
    <property type="molecule type" value="Genomic_DNA"/>
</dbReference>
<reference evidence="3" key="2">
    <citation type="journal article" date="2020" name="Int. J. Syst. Evol. Microbiol.">
        <title>Dialister hominis sp. nov., isolated from human faeces.</title>
        <authorList>
            <person name="Sakamoto M."/>
            <person name="Ikeyama N."/>
            <person name="Toyoda A."/>
            <person name="Murakami T."/>
            <person name="Mori H."/>
            <person name="Iino T."/>
            <person name="Ohkuma M."/>
        </authorList>
    </citation>
    <scope>NUCLEOTIDE SEQUENCE</scope>
    <source>
        <strain evidence="3">5BBH33</strain>
    </source>
</reference>
<dbReference type="InterPro" id="IPR053392">
    <property type="entry name" value="Transposase_IS30-like"/>
</dbReference>
<dbReference type="GO" id="GO:0003676">
    <property type="term" value="F:nucleic acid binding"/>
    <property type="evidence" value="ECO:0007669"/>
    <property type="project" value="InterPro"/>
</dbReference>
<feature type="domain" description="Integrase catalytic" evidence="2">
    <location>
        <begin position="179"/>
        <end position="345"/>
    </location>
</feature>
<dbReference type="GeneID" id="92717201"/>
<dbReference type="KEGG" id="dho:Dia5BBH33_20000"/>
<reference evidence="6" key="1">
    <citation type="submission" date="2019-05" db="EMBL/GenBank/DDBJ databases">
        <title>Complete genome sequencing of Dialister sp. strain 5BBH33.</title>
        <authorList>
            <person name="Sakamoto M."/>
            <person name="Murakami T."/>
            <person name="Mori H."/>
        </authorList>
    </citation>
    <scope>NUCLEOTIDE SEQUENCE [LARGE SCALE GENOMIC DNA]</scope>
    <source>
        <strain evidence="6">5BBH33</strain>
    </source>
</reference>
<proteinExistence type="predicted"/>
<dbReference type="GO" id="GO:0015074">
    <property type="term" value="P:DNA integration"/>
    <property type="evidence" value="ECO:0007669"/>
    <property type="project" value="InterPro"/>
</dbReference>
<dbReference type="SUPFAM" id="SSF53098">
    <property type="entry name" value="Ribonuclease H-like"/>
    <property type="match status" value="1"/>
</dbReference>
<dbReference type="Pfam" id="PF00665">
    <property type="entry name" value="rve"/>
    <property type="match status" value="1"/>
</dbReference>
<dbReference type="KEGG" id="dho:Dia5BBH33_10120"/>
<dbReference type="OrthoDB" id="1632013at2"/>
<evidence type="ECO:0000313" key="3">
    <source>
        <dbReference type="EMBL" id="BBK24174.1"/>
    </source>
</evidence>
<dbReference type="NCBIfam" id="NF033563">
    <property type="entry name" value="transpos_IS30"/>
    <property type="match status" value="1"/>
</dbReference>
<evidence type="ECO:0000313" key="5">
    <source>
        <dbReference type="EMBL" id="BBK26065.1"/>
    </source>
</evidence>
<dbReference type="InterPro" id="IPR036397">
    <property type="entry name" value="RNaseH_sf"/>
</dbReference>
<dbReference type="GO" id="GO:0005829">
    <property type="term" value="C:cytosol"/>
    <property type="evidence" value="ECO:0007669"/>
    <property type="project" value="TreeGrafter"/>
</dbReference>
<sequence>MDYLNNTINTLPRERGQHLRFEDRCEIKALHKQGYSYRQIAKALNCSPSTVGYELKRGTATKTTHRGRPTEYVPSRGQAVYYENRKRSGRKQRITSESPFAIWVAAQVKKANWSLDVCAGYAKKHNLFTEEELVCAKTLYNALNQSRLPLSLFDVPELLSRKKSKPKQAKNVRIFGRSIDERPDIVKLHLEIGHWEIDTIVGKRKGKEAVVLTLVEKVTHKFIAIKIRRKDVASVKAALRSLKIYYGSQFATVFKTITADNGTEFAELSQLERYGIMVYFAHPYSSYERAQNERHNRIFRKYVPKGKSIENYSAEQILWFAEDMNSLPRKSLGYDTPDDLFEAYLDTVYAA</sequence>
<gene>
    <name evidence="3" type="primary">orf19_1</name>
    <name evidence="5" type="synonym">orf19_17</name>
    <name evidence="4" type="synonym">orf19_7</name>
    <name evidence="3" type="ORF">Dia5BBH33_01090</name>
    <name evidence="4" type="ORF">Dia5BBH33_10120</name>
    <name evidence="5" type="ORF">Dia5BBH33_20000</name>
</gene>
<organism evidence="3 6">
    <name type="scientific">Dialister hominis</name>
    <dbReference type="NCBI Taxonomy" id="2582419"/>
    <lineage>
        <taxon>Bacteria</taxon>
        <taxon>Bacillati</taxon>
        <taxon>Bacillota</taxon>
        <taxon>Negativicutes</taxon>
        <taxon>Veillonellales</taxon>
        <taxon>Veillonellaceae</taxon>
        <taxon>Dialister</taxon>
    </lineage>
</organism>
<dbReference type="InterPro" id="IPR036388">
    <property type="entry name" value="WH-like_DNA-bd_sf"/>
</dbReference>
<accession>A0A8D5A3M5</accession>
<dbReference type="Proteomes" id="UP000320585">
    <property type="component" value="Chromosome"/>
</dbReference>
<dbReference type="InterPro" id="IPR009057">
    <property type="entry name" value="Homeodomain-like_sf"/>
</dbReference>
<dbReference type="RefSeq" id="WP_143332137.1">
    <property type="nucleotide sequence ID" value="NZ_AP019697.1"/>
</dbReference>
<dbReference type="GO" id="GO:0006310">
    <property type="term" value="P:DNA recombination"/>
    <property type="evidence" value="ECO:0007669"/>
    <property type="project" value="UniProtKB-KW"/>
</dbReference>